<comment type="caution">
    <text evidence="5">The sequence shown here is derived from an EMBL/GenBank/DDBJ whole genome shotgun (WGS) entry which is preliminary data.</text>
</comment>
<sequence length="267" mass="30217">MSAMIQASCRVSALAGRARRPWLRARAFSRKCWPMENTDTTARYQTVDTNSSSMISLPTGGTMTRRACGSTIRRRVVSLVMPMARDVDLQRPDHSSHGRQHLVQRVHGLEGGVLVLDQVAVGYFWHRVPTLEYTPLFIERQIACCGRGHPLYERAGRLDPAEVVDHEWVWRTYPTPEAQHSTTPSKVTAQADNMEAVSLLILSGHHLGYLPQQFAASYIRRGLLAPLNTKMLSYEVTFHVVTRKRSQRGPIVQAFIEDLKRAHLHLQ</sequence>
<protein>
    <recommendedName>
        <fullName evidence="4">LysR substrate-binding domain-containing protein</fullName>
    </recommendedName>
</protein>
<dbReference type="PANTHER" id="PTHR30126:SF98">
    <property type="entry name" value="HTH-TYPE TRANSCRIPTIONAL ACTIVATOR BAUR"/>
    <property type="match status" value="1"/>
</dbReference>
<gene>
    <name evidence="5" type="ORF">CAL29_26645</name>
</gene>
<keyword evidence="2" id="KW-0805">Transcription regulation</keyword>
<proteinExistence type="inferred from homology"/>
<evidence type="ECO:0000256" key="3">
    <source>
        <dbReference type="ARBA" id="ARBA00023163"/>
    </source>
</evidence>
<dbReference type="Gene3D" id="3.40.190.290">
    <property type="match status" value="1"/>
</dbReference>
<dbReference type="EMBL" id="NEVM01000005">
    <property type="protein sequence ID" value="OZI32508.1"/>
    <property type="molecule type" value="Genomic_DNA"/>
</dbReference>
<evidence type="ECO:0000313" key="5">
    <source>
        <dbReference type="EMBL" id="OZI32508.1"/>
    </source>
</evidence>
<dbReference type="InterPro" id="IPR005119">
    <property type="entry name" value="LysR_subst-bd"/>
</dbReference>
<dbReference type="Proteomes" id="UP000216020">
    <property type="component" value="Unassembled WGS sequence"/>
</dbReference>
<dbReference type="GO" id="GO:0006355">
    <property type="term" value="P:regulation of DNA-templated transcription"/>
    <property type="evidence" value="ECO:0007669"/>
    <property type="project" value="TreeGrafter"/>
</dbReference>
<keyword evidence="6" id="KW-1185">Reference proteome</keyword>
<keyword evidence="3" id="KW-0804">Transcription</keyword>
<evidence type="ECO:0000259" key="4">
    <source>
        <dbReference type="Pfam" id="PF03466"/>
    </source>
</evidence>
<comment type="similarity">
    <text evidence="1">Belongs to the LysR transcriptional regulatory family.</text>
</comment>
<dbReference type="AlphaFoldDB" id="A0A261S563"/>
<organism evidence="5 6">
    <name type="scientific">Bordetella genomosp. 10</name>
    <dbReference type="NCBI Taxonomy" id="1416804"/>
    <lineage>
        <taxon>Bacteria</taxon>
        <taxon>Pseudomonadati</taxon>
        <taxon>Pseudomonadota</taxon>
        <taxon>Betaproteobacteria</taxon>
        <taxon>Burkholderiales</taxon>
        <taxon>Alcaligenaceae</taxon>
        <taxon>Bordetella</taxon>
    </lineage>
</organism>
<evidence type="ECO:0000256" key="1">
    <source>
        <dbReference type="ARBA" id="ARBA00009437"/>
    </source>
</evidence>
<dbReference type="SUPFAM" id="SSF53850">
    <property type="entry name" value="Periplasmic binding protein-like II"/>
    <property type="match status" value="1"/>
</dbReference>
<reference evidence="6" key="1">
    <citation type="submission" date="2017-05" db="EMBL/GenBank/DDBJ databases">
        <title>Complete and WGS of Bordetella genogroups.</title>
        <authorList>
            <person name="Spilker T."/>
            <person name="Lipuma J."/>
        </authorList>
    </citation>
    <scope>NUCLEOTIDE SEQUENCE [LARGE SCALE GENOMIC DNA]</scope>
    <source>
        <strain evidence="6">AU16122</strain>
    </source>
</reference>
<dbReference type="PANTHER" id="PTHR30126">
    <property type="entry name" value="HTH-TYPE TRANSCRIPTIONAL REGULATOR"/>
    <property type="match status" value="1"/>
</dbReference>
<name>A0A261S563_9BORD</name>
<dbReference type="OrthoDB" id="8587655at2"/>
<feature type="domain" description="LysR substrate-binding" evidence="4">
    <location>
        <begin position="119"/>
        <end position="261"/>
    </location>
</feature>
<accession>A0A261S563</accession>
<evidence type="ECO:0000256" key="2">
    <source>
        <dbReference type="ARBA" id="ARBA00023015"/>
    </source>
</evidence>
<dbReference type="GO" id="GO:0000976">
    <property type="term" value="F:transcription cis-regulatory region binding"/>
    <property type="evidence" value="ECO:0007669"/>
    <property type="project" value="TreeGrafter"/>
</dbReference>
<evidence type="ECO:0000313" key="6">
    <source>
        <dbReference type="Proteomes" id="UP000216020"/>
    </source>
</evidence>
<dbReference type="Pfam" id="PF03466">
    <property type="entry name" value="LysR_substrate"/>
    <property type="match status" value="1"/>
</dbReference>